<protein>
    <submittedName>
        <fullName evidence="1">ATPase</fullName>
    </submittedName>
</protein>
<reference evidence="1 2" key="1">
    <citation type="submission" date="2017-06" db="EMBL/GenBank/DDBJ databases">
        <authorList>
            <person name="Kim H.J."/>
            <person name="Triplett B.A."/>
        </authorList>
    </citation>
    <scope>NUCLEOTIDE SEQUENCE [LARGE SCALE GENOMIC DNA]</scope>
    <source>
        <strain evidence="1 2">DSM 14713</strain>
    </source>
</reference>
<organism evidence="1 2">
    <name type="scientific">Melittangium boletus DSM 14713</name>
    <dbReference type="NCBI Taxonomy" id="1294270"/>
    <lineage>
        <taxon>Bacteria</taxon>
        <taxon>Pseudomonadati</taxon>
        <taxon>Myxococcota</taxon>
        <taxon>Myxococcia</taxon>
        <taxon>Myxococcales</taxon>
        <taxon>Cystobacterineae</taxon>
        <taxon>Archangiaceae</taxon>
        <taxon>Melittangium</taxon>
    </lineage>
</organism>
<evidence type="ECO:0000313" key="1">
    <source>
        <dbReference type="EMBL" id="ATB32592.1"/>
    </source>
</evidence>
<gene>
    <name evidence="1" type="ORF">MEBOL_006080</name>
</gene>
<name>A0A250IMY8_9BACT</name>
<sequence>MPNVDIQHPANLTLSLTRLIDAPREVVFKAWLEHLTEWWAPSA</sequence>
<dbReference type="EMBL" id="CP022163">
    <property type="protein sequence ID" value="ATB32592.1"/>
    <property type="molecule type" value="Genomic_DNA"/>
</dbReference>
<dbReference type="KEGG" id="mbd:MEBOL_006080"/>
<keyword evidence="2" id="KW-1185">Reference proteome</keyword>
<dbReference type="SUPFAM" id="SSF55961">
    <property type="entry name" value="Bet v1-like"/>
    <property type="match status" value="1"/>
</dbReference>
<accession>A0A250IMY8</accession>
<proteinExistence type="predicted"/>
<evidence type="ECO:0000313" key="2">
    <source>
        <dbReference type="Proteomes" id="UP000217289"/>
    </source>
</evidence>
<dbReference type="InterPro" id="IPR023393">
    <property type="entry name" value="START-like_dom_sf"/>
</dbReference>
<dbReference type="RefSeq" id="WP_281256603.1">
    <property type="nucleotide sequence ID" value="NZ_CP022163.1"/>
</dbReference>
<dbReference type="Gene3D" id="3.30.530.20">
    <property type="match status" value="1"/>
</dbReference>
<dbReference type="Proteomes" id="UP000217289">
    <property type="component" value="Chromosome"/>
</dbReference>
<dbReference type="AlphaFoldDB" id="A0A250IMY8"/>